<dbReference type="Gene3D" id="3.40.630.30">
    <property type="match status" value="1"/>
</dbReference>
<gene>
    <name evidence="2" type="ORF">SAMN02745158_01435</name>
</gene>
<protein>
    <submittedName>
        <fullName evidence="2">Acetyltransferase (GNAT) family protein</fullName>
    </submittedName>
</protein>
<accession>A0A1M4W0Z1</accession>
<dbReference type="Proteomes" id="UP000184245">
    <property type="component" value="Unassembled WGS sequence"/>
</dbReference>
<dbReference type="PROSITE" id="PS51186">
    <property type="entry name" value="GNAT"/>
    <property type="match status" value="1"/>
</dbReference>
<keyword evidence="3" id="KW-1185">Reference proteome</keyword>
<dbReference type="STRING" id="1122155.SAMN02745158_01435"/>
<dbReference type="GO" id="GO:0016747">
    <property type="term" value="F:acyltransferase activity, transferring groups other than amino-acyl groups"/>
    <property type="evidence" value="ECO:0007669"/>
    <property type="project" value="InterPro"/>
</dbReference>
<proteinExistence type="predicted"/>
<evidence type="ECO:0000313" key="2">
    <source>
        <dbReference type="EMBL" id="SHE74964.1"/>
    </source>
</evidence>
<keyword evidence="2" id="KW-0808">Transferase</keyword>
<sequence length="205" mass="24349">MELEIRELQHKDYKKAIQFAITGMHFDWYMDSPLLLYLYGRYFWYLEMGRATHIISAYAGDEFAGVLLAEMKGRDKKYRTFWSLLYVKVFDFLQHLFSKDGVGVYDKANQEMFIQYRKQNLPDGEIVFLAANPELKIKGIGSFLLREFERREKGKKIYLYTDNACTYQFYEHRGFERVGEKDIILKLGTKKVELQCLLYSKVTDS</sequence>
<feature type="domain" description="N-acetyltransferase" evidence="1">
    <location>
        <begin position="66"/>
        <end position="199"/>
    </location>
</feature>
<reference evidence="2 3" key="1">
    <citation type="submission" date="2016-11" db="EMBL/GenBank/DDBJ databases">
        <authorList>
            <person name="Jaros S."/>
            <person name="Januszkiewicz K."/>
            <person name="Wedrychowicz H."/>
        </authorList>
    </citation>
    <scope>NUCLEOTIDE SEQUENCE [LARGE SCALE GENOMIC DNA]</scope>
    <source>
        <strain evidence="2 3">DSM 17459</strain>
    </source>
</reference>
<dbReference type="OrthoDB" id="2243440at2"/>
<dbReference type="InterPro" id="IPR016181">
    <property type="entry name" value="Acyl_CoA_acyltransferase"/>
</dbReference>
<dbReference type="RefSeq" id="WP_072850362.1">
    <property type="nucleotide sequence ID" value="NZ_FQVI01000005.1"/>
</dbReference>
<name>A0A1M4W0Z1_9CLOT</name>
<dbReference type="SUPFAM" id="SSF55729">
    <property type="entry name" value="Acyl-CoA N-acyltransferases (Nat)"/>
    <property type="match status" value="1"/>
</dbReference>
<dbReference type="EMBL" id="FQVI01000005">
    <property type="protein sequence ID" value="SHE74964.1"/>
    <property type="molecule type" value="Genomic_DNA"/>
</dbReference>
<dbReference type="InterPro" id="IPR000182">
    <property type="entry name" value="GNAT_dom"/>
</dbReference>
<organism evidence="2 3">
    <name type="scientific">Lactonifactor longoviformis DSM 17459</name>
    <dbReference type="NCBI Taxonomy" id="1122155"/>
    <lineage>
        <taxon>Bacteria</taxon>
        <taxon>Bacillati</taxon>
        <taxon>Bacillota</taxon>
        <taxon>Clostridia</taxon>
        <taxon>Eubacteriales</taxon>
        <taxon>Clostridiaceae</taxon>
        <taxon>Lactonifactor</taxon>
    </lineage>
</organism>
<dbReference type="AlphaFoldDB" id="A0A1M4W0Z1"/>
<evidence type="ECO:0000259" key="1">
    <source>
        <dbReference type="PROSITE" id="PS51186"/>
    </source>
</evidence>
<evidence type="ECO:0000313" key="3">
    <source>
        <dbReference type="Proteomes" id="UP000184245"/>
    </source>
</evidence>